<dbReference type="InterPro" id="IPR034660">
    <property type="entry name" value="DinB/YfiT-like"/>
</dbReference>
<dbReference type="RefSeq" id="WP_073271671.1">
    <property type="nucleotide sequence ID" value="NZ_FRAC01000006.1"/>
</dbReference>
<dbReference type="Gene3D" id="1.20.120.450">
    <property type="entry name" value="dinb family like domain"/>
    <property type="match status" value="1"/>
</dbReference>
<organism evidence="1 2">
    <name type="scientific">Anaerocolumna jejuensis DSM 15929</name>
    <dbReference type="NCBI Taxonomy" id="1121322"/>
    <lineage>
        <taxon>Bacteria</taxon>
        <taxon>Bacillati</taxon>
        <taxon>Bacillota</taxon>
        <taxon>Clostridia</taxon>
        <taxon>Lachnospirales</taxon>
        <taxon>Lachnospiraceae</taxon>
        <taxon>Anaerocolumna</taxon>
    </lineage>
</organism>
<protein>
    <recommendedName>
        <fullName evidence="3">DinB superfamily protein</fullName>
    </recommendedName>
</protein>
<name>A0A1M6JFA9_9FIRM</name>
<dbReference type="Proteomes" id="UP000184386">
    <property type="component" value="Unassembled WGS sequence"/>
</dbReference>
<sequence length="172" mass="20534">METPTKYIEIIKDQTNRTLWSLNNVIDAIPDFYWERLYCDMPVWKHVYHTLHSLDMWYINPLVYVEPPFHTEGLNDLDAETEGCLSRELLKNYYQDIQKKILAYLDGLDDEKLLEKPEKCPYTKFHLIMAQHRHLDMHIGMLMGYVIAGEDLWPRILGLQSEFPEGKYSLYF</sequence>
<dbReference type="SUPFAM" id="SSF109854">
    <property type="entry name" value="DinB/YfiT-like putative metalloenzymes"/>
    <property type="match status" value="1"/>
</dbReference>
<reference evidence="1 2" key="1">
    <citation type="submission" date="2016-11" db="EMBL/GenBank/DDBJ databases">
        <authorList>
            <person name="Jaros S."/>
            <person name="Januszkiewicz K."/>
            <person name="Wedrychowicz H."/>
        </authorList>
    </citation>
    <scope>NUCLEOTIDE SEQUENCE [LARGE SCALE GENOMIC DNA]</scope>
    <source>
        <strain evidence="1 2">DSM 15929</strain>
    </source>
</reference>
<dbReference type="STRING" id="1121322.SAMN02745136_00060"/>
<evidence type="ECO:0008006" key="3">
    <source>
        <dbReference type="Google" id="ProtNLM"/>
    </source>
</evidence>
<gene>
    <name evidence="1" type="ORF">SAMN02745136_00060</name>
</gene>
<keyword evidence="2" id="KW-1185">Reference proteome</keyword>
<dbReference type="AlphaFoldDB" id="A0A1M6JFA9"/>
<accession>A0A1M6JFA9</accession>
<evidence type="ECO:0000313" key="1">
    <source>
        <dbReference type="EMBL" id="SHJ45376.1"/>
    </source>
</evidence>
<dbReference type="EMBL" id="FRAC01000006">
    <property type="protein sequence ID" value="SHJ45376.1"/>
    <property type="molecule type" value="Genomic_DNA"/>
</dbReference>
<proteinExistence type="predicted"/>
<dbReference type="OrthoDB" id="69650at2"/>
<evidence type="ECO:0000313" key="2">
    <source>
        <dbReference type="Proteomes" id="UP000184386"/>
    </source>
</evidence>